<proteinExistence type="inferred from homology"/>
<dbReference type="GO" id="GO:0046872">
    <property type="term" value="F:metal ion binding"/>
    <property type="evidence" value="ECO:0007669"/>
    <property type="project" value="UniProtKB-KW"/>
</dbReference>
<keyword evidence="4" id="KW-0479">Metal-binding</keyword>
<dbReference type="InterPro" id="IPR020084">
    <property type="entry name" value="NUDIX_hydrolase_CS"/>
</dbReference>
<evidence type="ECO:0000256" key="6">
    <source>
        <dbReference type="ARBA" id="ARBA00022842"/>
    </source>
</evidence>
<dbReference type="PROSITE" id="PS00893">
    <property type="entry name" value="NUDIX_BOX"/>
    <property type="match status" value="1"/>
</dbReference>
<accession>A0A7J6GQW5</accession>
<name>A0A7J6GQW5_CANSA</name>
<evidence type="ECO:0000259" key="8">
    <source>
        <dbReference type="PROSITE" id="PS51462"/>
    </source>
</evidence>
<keyword evidence="5" id="KW-0378">Hydrolase</keyword>
<protein>
    <recommendedName>
        <fullName evidence="8">Nudix hydrolase domain-containing protein</fullName>
    </recommendedName>
</protein>
<dbReference type="EMBL" id="JAATIQ010000086">
    <property type="protein sequence ID" value="KAF4385336.1"/>
    <property type="molecule type" value="Genomic_DNA"/>
</dbReference>
<evidence type="ECO:0000256" key="2">
    <source>
        <dbReference type="ARBA" id="ARBA00001946"/>
    </source>
</evidence>
<organism evidence="9 10">
    <name type="scientific">Cannabis sativa</name>
    <name type="common">Hemp</name>
    <name type="synonym">Marijuana</name>
    <dbReference type="NCBI Taxonomy" id="3483"/>
    <lineage>
        <taxon>Eukaryota</taxon>
        <taxon>Viridiplantae</taxon>
        <taxon>Streptophyta</taxon>
        <taxon>Embryophyta</taxon>
        <taxon>Tracheophyta</taxon>
        <taxon>Spermatophyta</taxon>
        <taxon>Magnoliopsida</taxon>
        <taxon>eudicotyledons</taxon>
        <taxon>Gunneridae</taxon>
        <taxon>Pentapetalae</taxon>
        <taxon>rosids</taxon>
        <taxon>fabids</taxon>
        <taxon>Rosales</taxon>
        <taxon>Cannabaceae</taxon>
        <taxon>Cannabis</taxon>
    </lineage>
</organism>
<keyword evidence="6" id="KW-0460">Magnesium</keyword>
<comment type="caution">
    <text evidence="9">The sequence shown here is derived from an EMBL/GenBank/DDBJ whole genome shotgun (WGS) entry which is preliminary data.</text>
</comment>
<comment type="similarity">
    <text evidence="3">Belongs to the Nudix hydrolase family.</text>
</comment>
<evidence type="ECO:0000256" key="3">
    <source>
        <dbReference type="ARBA" id="ARBA00005582"/>
    </source>
</evidence>
<comment type="cofactor">
    <cofactor evidence="1">
        <name>Mn(2+)</name>
        <dbReference type="ChEBI" id="CHEBI:29035"/>
    </cofactor>
</comment>
<sequence>MGLIMSKDIANLILSTLFHEKECGKLMVSRSGRLLQRYDKEGLRQVVGCVPYRFTKRKSDEFSCVEDLEVLLISSQKSQRMMFPKGGWESDENMEDAALRETIEEAGVVGKIGKILGKWRYLSKRESIVHEGYMFPLLVSEELDLWPEKNLRNRQWMSVAQAREACQSLWMREALDELVARQINLKQNEEKKVEEAKCT</sequence>
<evidence type="ECO:0000313" key="9">
    <source>
        <dbReference type="EMBL" id="KAF4385336.1"/>
    </source>
</evidence>
<dbReference type="GO" id="GO:0005737">
    <property type="term" value="C:cytoplasm"/>
    <property type="evidence" value="ECO:0007669"/>
    <property type="project" value="TreeGrafter"/>
</dbReference>
<dbReference type="PANTHER" id="PTHR12629:SF15">
    <property type="entry name" value="NUDIX HYDROLASE 4"/>
    <property type="match status" value="1"/>
</dbReference>
<reference evidence="9 10" key="1">
    <citation type="journal article" date="2020" name="bioRxiv">
        <title>Sequence and annotation of 42 cannabis genomes reveals extensive copy number variation in cannabinoid synthesis and pathogen resistance genes.</title>
        <authorList>
            <person name="Mckernan K.J."/>
            <person name="Helbert Y."/>
            <person name="Kane L.T."/>
            <person name="Ebling H."/>
            <person name="Zhang L."/>
            <person name="Liu B."/>
            <person name="Eaton Z."/>
            <person name="Mclaughlin S."/>
            <person name="Kingan S."/>
            <person name="Baybayan P."/>
            <person name="Concepcion G."/>
            <person name="Jordan M."/>
            <person name="Riva A."/>
            <person name="Barbazuk W."/>
            <person name="Harkins T."/>
        </authorList>
    </citation>
    <scope>NUCLEOTIDE SEQUENCE [LARGE SCALE GENOMIC DNA]</scope>
    <source>
        <strain evidence="10">cv. Jamaican Lion 4</strain>
        <tissue evidence="9">Leaf</tissue>
    </source>
</reference>
<dbReference type="CDD" id="cd04666">
    <property type="entry name" value="NUDIX_DIPP2_like_Nudt4"/>
    <property type="match status" value="1"/>
</dbReference>
<keyword evidence="10" id="KW-1185">Reference proteome</keyword>
<gene>
    <name evidence="9" type="ORF">G4B88_026619</name>
</gene>
<dbReference type="Pfam" id="PF00293">
    <property type="entry name" value="NUDIX"/>
    <property type="match status" value="1"/>
</dbReference>
<dbReference type="AlphaFoldDB" id="A0A7J6GQW5"/>
<dbReference type="PROSITE" id="PS51462">
    <property type="entry name" value="NUDIX"/>
    <property type="match status" value="1"/>
</dbReference>
<dbReference type="InterPro" id="IPR015797">
    <property type="entry name" value="NUDIX_hydrolase-like_dom_sf"/>
</dbReference>
<dbReference type="GO" id="GO:0016462">
    <property type="term" value="F:pyrophosphatase activity"/>
    <property type="evidence" value="ECO:0007669"/>
    <property type="project" value="InterPro"/>
</dbReference>
<evidence type="ECO:0000313" key="10">
    <source>
        <dbReference type="Proteomes" id="UP000583929"/>
    </source>
</evidence>
<keyword evidence="7" id="KW-0464">Manganese</keyword>
<evidence type="ECO:0000256" key="7">
    <source>
        <dbReference type="ARBA" id="ARBA00023211"/>
    </source>
</evidence>
<comment type="cofactor">
    <cofactor evidence="2">
        <name>Mg(2+)</name>
        <dbReference type="ChEBI" id="CHEBI:18420"/>
    </cofactor>
</comment>
<dbReference type="Gene3D" id="3.90.79.10">
    <property type="entry name" value="Nucleoside Triphosphate Pyrophosphohydrolase"/>
    <property type="match status" value="1"/>
</dbReference>
<evidence type="ECO:0000256" key="5">
    <source>
        <dbReference type="ARBA" id="ARBA00022801"/>
    </source>
</evidence>
<dbReference type="SUPFAM" id="SSF55811">
    <property type="entry name" value="Nudix"/>
    <property type="match status" value="1"/>
</dbReference>
<dbReference type="PANTHER" id="PTHR12629">
    <property type="entry name" value="DIPHOSPHOINOSITOL POLYPHOSPHATE PHOSPHOHYDROLASE"/>
    <property type="match status" value="1"/>
</dbReference>
<dbReference type="GO" id="GO:0005634">
    <property type="term" value="C:nucleus"/>
    <property type="evidence" value="ECO:0007669"/>
    <property type="project" value="TreeGrafter"/>
</dbReference>
<dbReference type="InterPro" id="IPR000086">
    <property type="entry name" value="NUDIX_hydrolase_dom"/>
</dbReference>
<evidence type="ECO:0000256" key="4">
    <source>
        <dbReference type="ARBA" id="ARBA00022723"/>
    </source>
</evidence>
<dbReference type="Proteomes" id="UP000583929">
    <property type="component" value="Unassembled WGS sequence"/>
</dbReference>
<evidence type="ECO:0000256" key="1">
    <source>
        <dbReference type="ARBA" id="ARBA00001936"/>
    </source>
</evidence>
<feature type="domain" description="Nudix hydrolase" evidence="8">
    <location>
        <begin position="42"/>
        <end position="179"/>
    </location>
</feature>
<dbReference type="FunFam" id="3.90.79.10:FF:000022">
    <property type="entry name" value="Nudix hydrolase 17, mitochondrial"/>
    <property type="match status" value="1"/>
</dbReference>
<dbReference type="InterPro" id="IPR047198">
    <property type="entry name" value="DDP-like_NUDIX"/>
</dbReference>